<dbReference type="AlphaFoldDB" id="A0AAE0EBT9"/>
<reference evidence="3" key="1">
    <citation type="journal article" date="2023" name="Plant J.">
        <title>Genome sequences and population genomics provide insights into the demographic history, inbreeding, and mutation load of two 'living fossil' tree species of Dipteronia.</title>
        <authorList>
            <person name="Feng Y."/>
            <person name="Comes H.P."/>
            <person name="Chen J."/>
            <person name="Zhu S."/>
            <person name="Lu R."/>
            <person name="Zhang X."/>
            <person name="Li P."/>
            <person name="Qiu J."/>
            <person name="Olsen K.M."/>
            <person name="Qiu Y."/>
        </authorList>
    </citation>
    <scope>NUCLEOTIDE SEQUENCE</scope>
    <source>
        <strain evidence="3">NBL</strain>
    </source>
</reference>
<name>A0AAE0EBT9_9ROSI</name>
<dbReference type="EMBL" id="JANJYJ010000003">
    <property type="protein sequence ID" value="KAK3222608.1"/>
    <property type="molecule type" value="Genomic_DNA"/>
</dbReference>
<feature type="coiled-coil region" evidence="1">
    <location>
        <begin position="118"/>
        <end position="145"/>
    </location>
</feature>
<proteinExistence type="predicted"/>
<comment type="caution">
    <text evidence="3">The sequence shown here is derived from an EMBL/GenBank/DDBJ whole genome shotgun (WGS) entry which is preliminary data.</text>
</comment>
<feature type="compositionally biased region" description="Basic residues" evidence="2">
    <location>
        <begin position="12"/>
        <end position="26"/>
    </location>
</feature>
<feature type="compositionally biased region" description="Polar residues" evidence="2">
    <location>
        <begin position="1"/>
        <end position="10"/>
    </location>
</feature>
<evidence type="ECO:0000313" key="3">
    <source>
        <dbReference type="EMBL" id="KAK3222608.1"/>
    </source>
</evidence>
<evidence type="ECO:0000256" key="2">
    <source>
        <dbReference type="SAM" id="MobiDB-lite"/>
    </source>
</evidence>
<gene>
    <name evidence="3" type="ORF">Dsin_009633</name>
</gene>
<dbReference type="Proteomes" id="UP001281410">
    <property type="component" value="Unassembled WGS sequence"/>
</dbReference>
<protein>
    <submittedName>
        <fullName evidence="3">Uncharacterized protein</fullName>
    </submittedName>
</protein>
<keyword evidence="1" id="KW-0175">Coiled coil</keyword>
<sequence length="185" mass="21028">MAVTTSQETPNHCHHHQHQAKKHHTNTKPDTDLDHQIQTSHGYAIPPFVPSIVFEQEDGQHSGNKLLILVQTNQIRKLVNHLDSQTNWGTGMKDLMDGLGLGMLIEQELSEENKQAWNVKATETMEAYTKELEECNNSIAAATDDKQQPHKELVEEEEHTITNTIARMPNQRRICISVSMTVEYV</sequence>
<evidence type="ECO:0000256" key="1">
    <source>
        <dbReference type="SAM" id="Coils"/>
    </source>
</evidence>
<evidence type="ECO:0000313" key="4">
    <source>
        <dbReference type="Proteomes" id="UP001281410"/>
    </source>
</evidence>
<feature type="region of interest" description="Disordered" evidence="2">
    <location>
        <begin position="1"/>
        <end position="32"/>
    </location>
</feature>
<organism evidence="3 4">
    <name type="scientific">Dipteronia sinensis</name>
    <dbReference type="NCBI Taxonomy" id="43782"/>
    <lineage>
        <taxon>Eukaryota</taxon>
        <taxon>Viridiplantae</taxon>
        <taxon>Streptophyta</taxon>
        <taxon>Embryophyta</taxon>
        <taxon>Tracheophyta</taxon>
        <taxon>Spermatophyta</taxon>
        <taxon>Magnoliopsida</taxon>
        <taxon>eudicotyledons</taxon>
        <taxon>Gunneridae</taxon>
        <taxon>Pentapetalae</taxon>
        <taxon>rosids</taxon>
        <taxon>malvids</taxon>
        <taxon>Sapindales</taxon>
        <taxon>Sapindaceae</taxon>
        <taxon>Hippocastanoideae</taxon>
        <taxon>Acereae</taxon>
        <taxon>Dipteronia</taxon>
    </lineage>
</organism>
<keyword evidence="4" id="KW-1185">Reference proteome</keyword>
<accession>A0AAE0EBT9</accession>